<name>A0ABS9KNW7_9BACT</name>
<dbReference type="PROSITE" id="PS01045">
    <property type="entry name" value="SQUALEN_PHYTOEN_SYN_2"/>
    <property type="match status" value="1"/>
</dbReference>
<dbReference type="Proteomes" id="UP001165367">
    <property type="component" value="Unassembled WGS sequence"/>
</dbReference>
<sequence>MIHLFHEASQTCSQDITRTYSTSFASAIRLLHKDLRAPICNIYGFVRLADEIVDTFHEFDKQRLLSEFKVETFAAIARGISLNPVLHSFQLTVNQYEIDHDLINAFFHSMEMDLDRKVYDEKGYEDYIYGSAEVVGLMCLQVFCEGKKEAFEKLKTPARALGAAFQKVNFLRDIQADYNGLARVYFPCCDFNNFTAEDKRRIEEDIHQDFKAAYRGITHLPLKARFGVYVAYKYYLSLFRKIRKMQPSTILHQRVRIPDYHKVLIILRAGLKNKLRLIAPQTGSISEMESSF</sequence>
<dbReference type="InterPro" id="IPR033904">
    <property type="entry name" value="Trans_IPPS_HH"/>
</dbReference>
<dbReference type="CDD" id="cd00683">
    <property type="entry name" value="Trans_IPPS_HH"/>
    <property type="match status" value="1"/>
</dbReference>
<dbReference type="RefSeq" id="WP_237870000.1">
    <property type="nucleotide sequence ID" value="NZ_JAKLTR010000003.1"/>
</dbReference>
<proteinExistence type="predicted"/>
<dbReference type="Gene3D" id="1.10.600.10">
    <property type="entry name" value="Farnesyl Diphosphate Synthase"/>
    <property type="match status" value="1"/>
</dbReference>
<dbReference type="SUPFAM" id="SSF48576">
    <property type="entry name" value="Terpenoid synthases"/>
    <property type="match status" value="1"/>
</dbReference>
<dbReference type="SFLD" id="SFLDG01018">
    <property type="entry name" value="Squalene/Phytoene_Synthase_Lik"/>
    <property type="match status" value="1"/>
</dbReference>
<dbReference type="InterPro" id="IPR019845">
    <property type="entry name" value="Squalene/phytoene_synthase_CS"/>
</dbReference>
<dbReference type="PANTHER" id="PTHR31480">
    <property type="entry name" value="BIFUNCTIONAL LYCOPENE CYCLASE/PHYTOENE SYNTHASE"/>
    <property type="match status" value="1"/>
</dbReference>
<dbReference type="Pfam" id="PF00494">
    <property type="entry name" value="SQS_PSY"/>
    <property type="match status" value="1"/>
</dbReference>
<dbReference type="InterPro" id="IPR008949">
    <property type="entry name" value="Isoprenoid_synthase_dom_sf"/>
</dbReference>
<dbReference type="InterPro" id="IPR044843">
    <property type="entry name" value="Trans_IPPS_bact-type"/>
</dbReference>
<evidence type="ECO:0000313" key="3">
    <source>
        <dbReference type="Proteomes" id="UP001165367"/>
    </source>
</evidence>
<keyword evidence="3" id="KW-1185">Reference proteome</keyword>
<keyword evidence="1" id="KW-0808">Transferase</keyword>
<gene>
    <name evidence="2" type="ORF">LZZ85_06875</name>
</gene>
<evidence type="ECO:0000313" key="2">
    <source>
        <dbReference type="EMBL" id="MCG2613996.1"/>
    </source>
</evidence>
<protein>
    <submittedName>
        <fullName evidence="2">Phytoene/squalene synthase family protein</fullName>
    </submittedName>
</protein>
<evidence type="ECO:0000256" key="1">
    <source>
        <dbReference type="ARBA" id="ARBA00022679"/>
    </source>
</evidence>
<organism evidence="2 3">
    <name type="scientific">Terrimonas ginsenosidimutans</name>
    <dbReference type="NCBI Taxonomy" id="2908004"/>
    <lineage>
        <taxon>Bacteria</taxon>
        <taxon>Pseudomonadati</taxon>
        <taxon>Bacteroidota</taxon>
        <taxon>Chitinophagia</taxon>
        <taxon>Chitinophagales</taxon>
        <taxon>Chitinophagaceae</taxon>
        <taxon>Terrimonas</taxon>
    </lineage>
</organism>
<dbReference type="InterPro" id="IPR002060">
    <property type="entry name" value="Squ/phyt_synthse"/>
</dbReference>
<reference evidence="2" key="1">
    <citation type="submission" date="2022-01" db="EMBL/GenBank/DDBJ databases">
        <authorList>
            <person name="Jo J.-H."/>
            <person name="Im W.-T."/>
        </authorList>
    </citation>
    <scope>NUCLEOTIDE SEQUENCE</scope>
    <source>
        <strain evidence="2">NA20</strain>
    </source>
</reference>
<accession>A0ABS9KNW7</accession>
<comment type="caution">
    <text evidence="2">The sequence shown here is derived from an EMBL/GenBank/DDBJ whole genome shotgun (WGS) entry which is preliminary data.</text>
</comment>
<dbReference type="EMBL" id="JAKLTR010000003">
    <property type="protein sequence ID" value="MCG2613996.1"/>
    <property type="molecule type" value="Genomic_DNA"/>
</dbReference>
<dbReference type="SFLD" id="SFLDS00005">
    <property type="entry name" value="Isoprenoid_Synthase_Type_I"/>
    <property type="match status" value="1"/>
</dbReference>
<dbReference type="SFLD" id="SFLDG01212">
    <property type="entry name" value="Phytoene_synthase_like"/>
    <property type="match status" value="1"/>
</dbReference>